<dbReference type="Proteomes" id="UP000887540">
    <property type="component" value="Unplaced"/>
</dbReference>
<dbReference type="InterPro" id="IPR019585">
    <property type="entry name" value="Rpn7/CSN1"/>
</dbReference>
<evidence type="ECO:0000259" key="8">
    <source>
        <dbReference type="PROSITE" id="PS50250"/>
    </source>
</evidence>
<dbReference type="WBParaSite" id="ACRNAN_Path_1614.g6273.t2">
    <property type="protein sequence ID" value="ACRNAN_Path_1614.g6273.t2"/>
    <property type="gene ID" value="ACRNAN_Path_1614.g6273"/>
</dbReference>
<feature type="region of interest" description="Disordered" evidence="7">
    <location>
        <begin position="562"/>
        <end position="657"/>
    </location>
</feature>
<accession>A0A914C2U6</accession>
<dbReference type="Pfam" id="PF01399">
    <property type="entry name" value="PCI"/>
    <property type="match status" value="1"/>
</dbReference>
<comment type="similarity">
    <text evidence="3">Belongs to the CSN1 family.</text>
</comment>
<evidence type="ECO:0000313" key="10">
    <source>
        <dbReference type="WBParaSite" id="ACRNAN_Path_1614.g6273.t2"/>
    </source>
</evidence>
<feature type="compositionally biased region" description="Low complexity" evidence="7">
    <location>
        <begin position="605"/>
        <end position="615"/>
    </location>
</feature>
<evidence type="ECO:0000256" key="1">
    <source>
        <dbReference type="ARBA" id="ARBA00004123"/>
    </source>
</evidence>
<name>A0A914C2U6_9BILA</name>
<dbReference type="PANTHER" id="PTHR14145">
    <property type="entry name" value="26S PROTESOME SUBUNIT 6"/>
    <property type="match status" value="1"/>
</dbReference>
<dbReference type="GO" id="GO:0008180">
    <property type="term" value="C:COP9 signalosome"/>
    <property type="evidence" value="ECO:0007669"/>
    <property type="project" value="UniProtKB-KW"/>
</dbReference>
<dbReference type="InterPro" id="IPR000717">
    <property type="entry name" value="PCI_dom"/>
</dbReference>
<organism evidence="9 10">
    <name type="scientific">Acrobeloides nanus</name>
    <dbReference type="NCBI Taxonomy" id="290746"/>
    <lineage>
        <taxon>Eukaryota</taxon>
        <taxon>Metazoa</taxon>
        <taxon>Ecdysozoa</taxon>
        <taxon>Nematoda</taxon>
        <taxon>Chromadorea</taxon>
        <taxon>Rhabditida</taxon>
        <taxon>Tylenchina</taxon>
        <taxon>Cephalobomorpha</taxon>
        <taxon>Cephaloboidea</taxon>
        <taxon>Cephalobidae</taxon>
        <taxon>Acrobeloides</taxon>
    </lineage>
</organism>
<dbReference type="SMART" id="SM00088">
    <property type="entry name" value="PINT"/>
    <property type="match status" value="1"/>
</dbReference>
<evidence type="ECO:0000256" key="5">
    <source>
        <dbReference type="ARBA" id="ARBA00022790"/>
    </source>
</evidence>
<comment type="subcellular location">
    <subcellularLocation>
        <location evidence="2">Cytoplasm</location>
    </subcellularLocation>
    <subcellularLocation>
        <location evidence="1">Nucleus</location>
    </subcellularLocation>
</comment>
<dbReference type="SUPFAM" id="SSF46785">
    <property type="entry name" value="Winged helix' DNA-binding domain"/>
    <property type="match status" value="1"/>
</dbReference>
<feature type="domain" description="PCI" evidence="8">
    <location>
        <begin position="270"/>
        <end position="454"/>
    </location>
</feature>
<evidence type="ECO:0000256" key="2">
    <source>
        <dbReference type="ARBA" id="ARBA00004496"/>
    </source>
</evidence>
<feature type="region of interest" description="Disordered" evidence="7">
    <location>
        <begin position="491"/>
        <end position="549"/>
    </location>
</feature>
<dbReference type="InterPro" id="IPR045135">
    <property type="entry name" value="Rpn7_N"/>
</dbReference>
<evidence type="ECO:0000256" key="6">
    <source>
        <dbReference type="ARBA" id="ARBA00023242"/>
    </source>
</evidence>
<sequence length="657" mass="72820">MEPEDEYRIDEPLADDFDMINQHLLEEDIGGEEKSPAPDIVKVNSTKLDLDSLSQNYTDYGLMKRLVFIADVCPPLQYEALGMLANYIIKNTQNVAMLVSTYQKFDKAKLTSGNNQANAETMPPIDNSWIETTTTKATSQLESLLAESKRQKDEGVKESIRRSMEEVFHQHVQMGNLQEALKLYGRGMREYCTAPNYVIQMLLNWINVTIYADQWNKLDILLPQAERAIAEAQERESIGATSTSRPSMAALPAKINAAKTYKELIQSSKAKVFAVTGLYRMHGRNYKSAADSFIQVDLDALNYPQLLSSNDVAIYGTLCALATFDRNELKERVLGSTLFRKFLESEPKLVELLQKFCKSAFGTCLDILEELRDQLLLNMYLAPHLDDLYSLIRRRAIIQYCAPYVTTDIRIMAGVFRTSAEELEEELVKLIELGSLSARIDSFNKILHARSTDQRAEIYQKIITLRKSLDERAYGILLRAALQQNKIIVGHGDPVGKGQGRRRPATHNLDDSDESTPHDVFMDRDPYYPNIGGISNNPNERNAGSSGSSRFMANVKSLFRSIHPSSSSNTSATNSVAPATTTSSNEIPPAPWSENVPSRGNEADSSSNPGASSTSNLPPLSVVTESGGAPPVPGSNGPTSPSDAEILDLSDDHMSDV</sequence>
<dbReference type="InterPro" id="IPR036390">
    <property type="entry name" value="WH_DNA-bd_sf"/>
</dbReference>
<dbReference type="PANTHER" id="PTHR14145:SF2">
    <property type="entry name" value="COP9 SIGNALOSOME COMPLEX SUBUNIT 1"/>
    <property type="match status" value="1"/>
</dbReference>
<dbReference type="Gene3D" id="1.25.40.570">
    <property type="match status" value="1"/>
</dbReference>
<evidence type="ECO:0000313" key="9">
    <source>
        <dbReference type="Proteomes" id="UP000887540"/>
    </source>
</evidence>
<feature type="compositionally biased region" description="Polar residues" evidence="7">
    <location>
        <begin position="533"/>
        <end position="549"/>
    </location>
</feature>
<protein>
    <submittedName>
        <fullName evidence="10">PCI domain-containing protein</fullName>
    </submittedName>
</protein>
<evidence type="ECO:0000256" key="7">
    <source>
        <dbReference type="SAM" id="MobiDB-lite"/>
    </source>
</evidence>
<evidence type="ECO:0000256" key="4">
    <source>
        <dbReference type="ARBA" id="ARBA00022490"/>
    </source>
</evidence>
<evidence type="ECO:0000256" key="3">
    <source>
        <dbReference type="ARBA" id="ARBA00008793"/>
    </source>
</evidence>
<keyword evidence="6" id="KW-0539">Nucleus</keyword>
<feature type="compositionally biased region" description="Basic and acidic residues" evidence="7">
    <location>
        <begin position="515"/>
        <end position="526"/>
    </location>
</feature>
<proteinExistence type="inferred from homology"/>
<keyword evidence="5" id="KW-0736">Signalosome</keyword>
<reference evidence="10" key="1">
    <citation type="submission" date="2022-11" db="UniProtKB">
        <authorList>
            <consortium name="WormBaseParasite"/>
        </authorList>
    </citation>
    <scope>IDENTIFICATION</scope>
</reference>
<dbReference type="Pfam" id="PF10602">
    <property type="entry name" value="RPN7"/>
    <property type="match status" value="1"/>
</dbReference>
<dbReference type="GO" id="GO:0005737">
    <property type="term" value="C:cytoplasm"/>
    <property type="evidence" value="ECO:0007669"/>
    <property type="project" value="UniProtKB-SubCell"/>
</dbReference>
<dbReference type="PROSITE" id="PS50250">
    <property type="entry name" value="PCI"/>
    <property type="match status" value="1"/>
</dbReference>
<dbReference type="AlphaFoldDB" id="A0A914C2U6"/>
<keyword evidence="9" id="KW-1185">Reference proteome</keyword>
<feature type="compositionally biased region" description="Low complexity" evidence="7">
    <location>
        <begin position="565"/>
        <end position="585"/>
    </location>
</feature>
<keyword evidence="4" id="KW-0963">Cytoplasm</keyword>